<dbReference type="AlphaFoldDB" id="A0A8H3QJ33"/>
<comment type="caution">
    <text evidence="1">The sequence shown here is derived from an EMBL/GenBank/DDBJ whole genome shotgun (WGS) entry which is preliminary data.</text>
</comment>
<dbReference type="EMBL" id="BLAL01000063">
    <property type="protein sequence ID" value="GES82835.1"/>
    <property type="molecule type" value="Genomic_DNA"/>
</dbReference>
<protein>
    <submittedName>
        <fullName evidence="1">Uncharacterized protein</fullName>
    </submittedName>
</protein>
<evidence type="ECO:0000313" key="1">
    <source>
        <dbReference type="EMBL" id="GES82835.1"/>
    </source>
</evidence>
<evidence type="ECO:0000313" key="2">
    <source>
        <dbReference type="Proteomes" id="UP000615446"/>
    </source>
</evidence>
<accession>A0A8H3QJ33</accession>
<dbReference type="OrthoDB" id="2409171at2759"/>
<name>A0A8H3QJ33_9GLOM</name>
<gene>
    <name evidence="1" type="ORF">RCL2_001001900</name>
</gene>
<sequence>MSTDFFVHDNSQENEPLRNASLDSLLSVETVRKWKRKDVLDFLQKKIEDLDIEPNNIKVIENNRVAEQPGGTENKL</sequence>
<proteinExistence type="predicted"/>
<dbReference type="Proteomes" id="UP000615446">
    <property type="component" value="Unassembled WGS sequence"/>
</dbReference>
<reference evidence="1" key="1">
    <citation type="submission" date="2019-10" db="EMBL/GenBank/DDBJ databases">
        <title>Conservation and host-specific expression of non-tandemly repeated heterogenous ribosome RNA gene in arbuscular mycorrhizal fungi.</title>
        <authorList>
            <person name="Maeda T."/>
            <person name="Kobayashi Y."/>
            <person name="Nakagawa T."/>
            <person name="Ezawa T."/>
            <person name="Yamaguchi K."/>
            <person name="Bino T."/>
            <person name="Nishimoto Y."/>
            <person name="Shigenobu S."/>
            <person name="Kawaguchi M."/>
        </authorList>
    </citation>
    <scope>NUCLEOTIDE SEQUENCE</scope>
    <source>
        <strain evidence="1">HR1</strain>
    </source>
</reference>
<organism evidence="1 2">
    <name type="scientific">Rhizophagus clarus</name>
    <dbReference type="NCBI Taxonomy" id="94130"/>
    <lineage>
        <taxon>Eukaryota</taxon>
        <taxon>Fungi</taxon>
        <taxon>Fungi incertae sedis</taxon>
        <taxon>Mucoromycota</taxon>
        <taxon>Glomeromycotina</taxon>
        <taxon>Glomeromycetes</taxon>
        <taxon>Glomerales</taxon>
        <taxon>Glomeraceae</taxon>
        <taxon>Rhizophagus</taxon>
    </lineage>
</organism>